<accession>A0A8C4S5M2</accession>
<keyword evidence="4 7" id="KW-0720">Serine protease</keyword>
<evidence type="ECO:0000256" key="1">
    <source>
        <dbReference type="ARBA" id="ARBA00022670"/>
    </source>
</evidence>
<gene>
    <name evidence="9" type="primary">LOC114662244</name>
</gene>
<dbReference type="PANTHER" id="PTHR24253:SF144">
    <property type="entry name" value="CHYMOTRYPSIN-LIKE PROTEASE CTRL-1-RELATED"/>
    <property type="match status" value="1"/>
</dbReference>
<dbReference type="InterPro" id="IPR009003">
    <property type="entry name" value="Peptidase_S1_PA"/>
</dbReference>
<keyword evidence="10" id="KW-1185">Reference proteome</keyword>
<dbReference type="OrthoDB" id="10002959at2759"/>
<dbReference type="RefSeq" id="XP_028671471.2">
    <property type="nucleotide sequence ID" value="XM_028815638.2"/>
</dbReference>
<dbReference type="GO" id="GO:0004252">
    <property type="term" value="F:serine-type endopeptidase activity"/>
    <property type="evidence" value="ECO:0007669"/>
    <property type="project" value="InterPro"/>
</dbReference>
<name>A0A8C4S5M2_ERPCA</name>
<keyword evidence="2" id="KW-0732">Signal</keyword>
<evidence type="ECO:0000313" key="9">
    <source>
        <dbReference type="Ensembl" id="ENSECRP00000012592.1"/>
    </source>
</evidence>
<reference evidence="9" key="1">
    <citation type="submission" date="2021-06" db="EMBL/GenBank/DDBJ databases">
        <authorList>
            <consortium name="Wellcome Sanger Institute Data Sharing"/>
        </authorList>
    </citation>
    <scope>NUCLEOTIDE SEQUENCE [LARGE SCALE GENOMIC DNA]</scope>
</reference>
<dbReference type="GO" id="GO:0006508">
    <property type="term" value="P:proteolysis"/>
    <property type="evidence" value="ECO:0007669"/>
    <property type="project" value="UniProtKB-KW"/>
</dbReference>
<evidence type="ECO:0000256" key="4">
    <source>
        <dbReference type="ARBA" id="ARBA00022825"/>
    </source>
</evidence>
<evidence type="ECO:0000256" key="7">
    <source>
        <dbReference type="RuleBase" id="RU363034"/>
    </source>
</evidence>
<evidence type="ECO:0000256" key="2">
    <source>
        <dbReference type="ARBA" id="ARBA00022729"/>
    </source>
</evidence>
<evidence type="ECO:0000313" key="10">
    <source>
        <dbReference type="Proteomes" id="UP000694620"/>
    </source>
</evidence>
<dbReference type="CDD" id="cd00190">
    <property type="entry name" value="Tryp_SPc"/>
    <property type="match status" value="1"/>
</dbReference>
<dbReference type="AlphaFoldDB" id="A0A8C4S5M2"/>
<reference evidence="9" key="2">
    <citation type="submission" date="2025-08" db="UniProtKB">
        <authorList>
            <consortium name="Ensembl"/>
        </authorList>
    </citation>
    <scope>IDENTIFICATION</scope>
</reference>
<dbReference type="InterPro" id="IPR001314">
    <property type="entry name" value="Peptidase_S1A"/>
</dbReference>
<dbReference type="InterPro" id="IPR033116">
    <property type="entry name" value="TRYPSIN_SER"/>
</dbReference>
<dbReference type="GeneTree" id="ENSGT00940000155138"/>
<dbReference type="Ensembl" id="ENSECRT00000012807.1">
    <property type="protein sequence ID" value="ENSECRP00000012592.1"/>
    <property type="gene ID" value="ENSECRG00000008372.1"/>
</dbReference>
<dbReference type="Gene3D" id="2.40.10.10">
    <property type="entry name" value="Trypsin-like serine proteases"/>
    <property type="match status" value="1"/>
</dbReference>
<keyword evidence="6" id="KW-0325">Glycoprotein</keyword>
<dbReference type="Proteomes" id="UP000694620">
    <property type="component" value="Chromosome 12"/>
</dbReference>
<dbReference type="PANTHER" id="PTHR24253">
    <property type="entry name" value="TRANSMEMBRANE PROTEASE SERINE"/>
    <property type="match status" value="1"/>
</dbReference>
<dbReference type="FunFam" id="2.40.10.10:FF:000024">
    <property type="entry name" value="Serine protease 53"/>
    <property type="match status" value="1"/>
</dbReference>
<organism evidence="9 10">
    <name type="scientific">Erpetoichthys calabaricus</name>
    <name type="common">Rope fish</name>
    <name type="synonym">Calamoichthys calabaricus</name>
    <dbReference type="NCBI Taxonomy" id="27687"/>
    <lineage>
        <taxon>Eukaryota</taxon>
        <taxon>Metazoa</taxon>
        <taxon>Chordata</taxon>
        <taxon>Craniata</taxon>
        <taxon>Vertebrata</taxon>
        <taxon>Euteleostomi</taxon>
        <taxon>Actinopterygii</taxon>
        <taxon>Polypteriformes</taxon>
        <taxon>Polypteridae</taxon>
        <taxon>Erpetoichthys</taxon>
    </lineage>
</organism>
<dbReference type="PROSITE" id="PS00134">
    <property type="entry name" value="TRYPSIN_HIS"/>
    <property type="match status" value="1"/>
</dbReference>
<sequence>MGGGTGCGRAAVPSSSSARLSHLIVPITNMKHLALAALLWRLFWASTAKQNEGPQSSRGGTPTPIPGSSLADFLAKLQTTQSQTVCGQPIVQNRIVGGTTASEGQWPWQVLVEYITGDVMYLCGGSLIADSWVLSAGHCFPSSHVASGYTLYMGRFYLYQSSKFQQTRSVSKFFVYPGYQSAEQGKDVTLVQLSSPVTFTDYILPICLPSPNVSFSEGLMCWVTGWGTTTENGNVSQTLQEVEVPIVSRTTCSSMYVTGGVGGNLPSDVFCAGYPAGKKDSCQGDSGGPLVCKMSNNTWVQAGIVSFGPGCARPGLPGVYVQVTDYSRWIQSKVPQVQLYSKTGRNVTNWVDGWILLCLSVVFLQLLLPQ</sequence>
<keyword evidence="1 7" id="KW-0645">Protease</keyword>
<proteinExistence type="predicted"/>
<feature type="domain" description="Peptidase S1" evidence="8">
    <location>
        <begin position="95"/>
        <end position="335"/>
    </location>
</feature>
<dbReference type="GeneID" id="114662244"/>
<protein>
    <recommendedName>
        <fullName evidence="8">Peptidase S1 domain-containing protein</fullName>
    </recommendedName>
</protein>
<reference evidence="9" key="3">
    <citation type="submission" date="2025-09" db="UniProtKB">
        <authorList>
            <consortium name="Ensembl"/>
        </authorList>
    </citation>
    <scope>IDENTIFICATION</scope>
</reference>
<dbReference type="InterPro" id="IPR001254">
    <property type="entry name" value="Trypsin_dom"/>
</dbReference>
<keyword evidence="3 7" id="KW-0378">Hydrolase</keyword>
<evidence type="ECO:0000256" key="6">
    <source>
        <dbReference type="ARBA" id="ARBA00023180"/>
    </source>
</evidence>
<dbReference type="SUPFAM" id="SSF50494">
    <property type="entry name" value="Trypsin-like serine proteases"/>
    <property type="match status" value="1"/>
</dbReference>
<dbReference type="PRINTS" id="PR00722">
    <property type="entry name" value="CHYMOTRYPSIN"/>
</dbReference>
<dbReference type="InterPro" id="IPR043504">
    <property type="entry name" value="Peptidase_S1_PA_chymotrypsin"/>
</dbReference>
<evidence type="ECO:0000256" key="5">
    <source>
        <dbReference type="ARBA" id="ARBA00023157"/>
    </source>
</evidence>
<dbReference type="PROSITE" id="PS50240">
    <property type="entry name" value="TRYPSIN_DOM"/>
    <property type="match status" value="1"/>
</dbReference>
<dbReference type="PROSITE" id="PS00135">
    <property type="entry name" value="TRYPSIN_SER"/>
    <property type="match status" value="1"/>
</dbReference>
<dbReference type="InterPro" id="IPR018114">
    <property type="entry name" value="TRYPSIN_HIS"/>
</dbReference>
<dbReference type="Pfam" id="PF00089">
    <property type="entry name" value="Trypsin"/>
    <property type="match status" value="1"/>
</dbReference>
<evidence type="ECO:0000256" key="3">
    <source>
        <dbReference type="ARBA" id="ARBA00022801"/>
    </source>
</evidence>
<keyword evidence="5" id="KW-1015">Disulfide bond</keyword>
<evidence type="ECO:0000259" key="8">
    <source>
        <dbReference type="PROSITE" id="PS50240"/>
    </source>
</evidence>
<dbReference type="SMART" id="SM00020">
    <property type="entry name" value="Tryp_SPc"/>
    <property type="match status" value="1"/>
</dbReference>